<dbReference type="SUPFAM" id="SSF56281">
    <property type="entry name" value="Metallo-hydrolase/oxidoreductase"/>
    <property type="match status" value="1"/>
</dbReference>
<organism evidence="1 2">
    <name type="scientific">Pseudomonas pohangensis</name>
    <dbReference type="NCBI Taxonomy" id="364197"/>
    <lineage>
        <taxon>Bacteria</taxon>
        <taxon>Pseudomonadati</taxon>
        <taxon>Pseudomonadota</taxon>
        <taxon>Gammaproteobacteria</taxon>
        <taxon>Pseudomonadales</taxon>
        <taxon>Pseudomonadaceae</taxon>
        <taxon>Pseudomonas</taxon>
    </lineage>
</organism>
<evidence type="ECO:0008006" key="3">
    <source>
        <dbReference type="Google" id="ProtNLM"/>
    </source>
</evidence>
<dbReference type="RefSeq" id="WP_090194161.1">
    <property type="nucleotide sequence ID" value="NZ_LT629785.1"/>
</dbReference>
<dbReference type="OrthoDB" id="7402742at2"/>
<dbReference type="Proteomes" id="UP000243232">
    <property type="component" value="Chromosome I"/>
</dbReference>
<dbReference type="STRING" id="364197.SAMN05216296_1704"/>
<evidence type="ECO:0000313" key="2">
    <source>
        <dbReference type="Proteomes" id="UP000243232"/>
    </source>
</evidence>
<gene>
    <name evidence="1" type="ORF">SAMN05216296_1704</name>
</gene>
<dbReference type="InterPro" id="IPR036866">
    <property type="entry name" value="RibonucZ/Hydroxyglut_hydro"/>
</dbReference>
<dbReference type="EMBL" id="LT629785">
    <property type="protein sequence ID" value="SDU08874.1"/>
    <property type="molecule type" value="Genomic_DNA"/>
</dbReference>
<accession>A0A1H2FNC6</accession>
<sequence length="259" mass="29071">MTDRILQIADDFWNIRGEFKIGGVLNIGTHASLVKRANGQFVLLDAYTLQGEVKEQVDALTNNGALLEAIINLHPFHTVHVTRVYQQYPNARLYGTQRHVSRFPELPWEPELTESAECAALFADDFEFSVPAGVDFISTNEHLHFSSVLAYHKASKTIHADDTLMYLRLPGLLGKIKPPEVAFHMTLAKTLQRRPDAAAEFRSWARQLARQWGAAENLCAAHSAALLGNENHAQPIARRILAALQNVEKTLRCHEKKFA</sequence>
<proteinExistence type="predicted"/>
<reference evidence="2" key="1">
    <citation type="submission" date="2016-10" db="EMBL/GenBank/DDBJ databases">
        <authorList>
            <person name="Varghese N."/>
            <person name="Submissions S."/>
        </authorList>
    </citation>
    <scope>NUCLEOTIDE SEQUENCE [LARGE SCALE GENOMIC DNA]</scope>
    <source>
        <strain evidence="2">DSM 17875</strain>
    </source>
</reference>
<name>A0A1H2FNC6_9PSED</name>
<protein>
    <recommendedName>
        <fullName evidence="3">Metallo-beta-lactamase superfamily protein</fullName>
    </recommendedName>
</protein>
<keyword evidence="2" id="KW-1185">Reference proteome</keyword>
<dbReference type="AlphaFoldDB" id="A0A1H2FNC6"/>
<evidence type="ECO:0000313" key="1">
    <source>
        <dbReference type="EMBL" id="SDU08874.1"/>
    </source>
</evidence>